<dbReference type="GO" id="GO:0014704">
    <property type="term" value="C:intercalated disc"/>
    <property type="evidence" value="ECO:0007669"/>
    <property type="project" value="Ensembl"/>
</dbReference>
<dbReference type="Ensembl" id="ENSSTUT00000063976.1">
    <property type="protein sequence ID" value="ENSSTUP00000060662.1"/>
    <property type="gene ID" value="ENSSTUG00000026305.1"/>
</dbReference>
<feature type="region of interest" description="Disordered" evidence="7">
    <location>
        <begin position="2549"/>
        <end position="2602"/>
    </location>
</feature>
<feature type="repeat" description="Xin" evidence="5">
    <location>
        <begin position="615"/>
        <end position="630"/>
    </location>
</feature>
<evidence type="ECO:0000256" key="1">
    <source>
        <dbReference type="ARBA" id="ARBA00004282"/>
    </source>
</evidence>
<feature type="repeat" description="Xin" evidence="5">
    <location>
        <begin position="943"/>
        <end position="958"/>
    </location>
</feature>
<dbReference type="InterPro" id="IPR030072">
    <property type="entry name" value="XIRP1/XIRP2"/>
</dbReference>
<feature type="region of interest" description="Disordered" evidence="7">
    <location>
        <begin position="1767"/>
        <end position="1790"/>
    </location>
</feature>
<dbReference type="OMA" id="ADRKKTM"/>
<evidence type="ECO:0000256" key="4">
    <source>
        <dbReference type="ARBA" id="ARBA00023203"/>
    </source>
</evidence>
<evidence type="ECO:0000256" key="3">
    <source>
        <dbReference type="ARBA" id="ARBA00022949"/>
    </source>
</evidence>
<feature type="repeat" description="Xin" evidence="5">
    <location>
        <begin position="1020"/>
        <end position="1035"/>
    </location>
</feature>
<dbReference type="Pfam" id="PF08043">
    <property type="entry name" value="Xin"/>
    <property type="match status" value="10"/>
</dbReference>
<dbReference type="GO" id="GO:0007015">
    <property type="term" value="P:actin filament organization"/>
    <property type="evidence" value="ECO:0007669"/>
    <property type="project" value="TreeGrafter"/>
</dbReference>
<keyword evidence="4 5" id="KW-0009">Actin-binding</keyword>
<dbReference type="GO" id="GO:0051015">
    <property type="term" value="F:actin filament binding"/>
    <property type="evidence" value="ECO:0007669"/>
    <property type="project" value="TreeGrafter"/>
</dbReference>
<dbReference type="GO" id="GO:0001725">
    <property type="term" value="C:stress fiber"/>
    <property type="evidence" value="ECO:0007669"/>
    <property type="project" value="TreeGrafter"/>
</dbReference>
<feature type="repeat" description="Xin" evidence="5">
    <location>
        <begin position="1346"/>
        <end position="1361"/>
    </location>
</feature>
<feature type="coiled-coil region" evidence="6">
    <location>
        <begin position="1590"/>
        <end position="1617"/>
    </location>
</feature>
<comment type="similarity">
    <text evidence="5">Belongs to the Xin family.</text>
</comment>
<feature type="region of interest" description="Disordered" evidence="7">
    <location>
        <begin position="888"/>
        <end position="907"/>
    </location>
</feature>
<evidence type="ECO:0000313" key="9">
    <source>
        <dbReference type="Proteomes" id="UP000472277"/>
    </source>
</evidence>
<feature type="compositionally biased region" description="Basic and acidic residues" evidence="7">
    <location>
        <begin position="231"/>
        <end position="250"/>
    </location>
</feature>
<organism evidence="8 9">
    <name type="scientific">Salmo trutta</name>
    <name type="common">Brown trout</name>
    <dbReference type="NCBI Taxonomy" id="8032"/>
    <lineage>
        <taxon>Eukaryota</taxon>
        <taxon>Metazoa</taxon>
        <taxon>Chordata</taxon>
        <taxon>Craniata</taxon>
        <taxon>Vertebrata</taxon>
        <taxon>Euteleostomi</taxon>
        <taxon>Actinopterygii</taxon>
        <taxon>Neopterygii</taxon>
        <taxon>Teleostei</taxon>
        <taxon>Protacanthopterygii</taxon>
        <taxon>Salmoniformes</taxon>
        <taxon>Salmonidae</taxon>
        <taxon>Salmoninae</taxon>
        <taxon>Salmo</taxon>
    </lineage>
</organism>
<comment type="subcellular location">
    <subcellularLocation>
        <location evidence="1">Cell junction</location>
    </subcellularLocation>
</comment>
<feature type="compositionally biased region" description="Basic and acidic residues" evidence="7">
    <location>
        <begin position="2304"/>
        <end position="2314"/>
    </location>
</feature>
<evidence type="ECO:0000256" key="5">
    <source>
        <dbReference type="PROSITE-ProRule" id="PRU00721"/>
    </source>
</evidence>
<dbReference type="GO" id="GO:0010842">
    <property type="term" value="P:retina layer formation"/>
    <property type="evidence" value="ECO:0007669"/>
    <property type="project" value="Ensembl"/>
</dbReference>
<feature type="compositionally biased region" description="Polar residues" evidence="7">
    <location>
        <begin position="1981"/>
        <end position="1992"/>
    </location>
</feature>
<feature type="repeat" description="Xin" evidence="5">
    <location>
        <begin position="1309"/>
        <end position="1324"/>
    </location>
</feature>
<feature type="compositionally biased region" description="Pro residues" evidence="7">
    <location>
        <begin position="2051"/>
        <end position="2068"/>
    </location>
</feature>
<keyword evidence="3" id="KW-0965">Cell junction</keyword>
<sequence>METMNTLRKSQSLRSLSGSWVQERSWETSKSSLWDNKKSVSQLVQQYQSCVELSTSETNEEKLKASLSFSSSREEMSVGLVSPWRRLESRGDQVDRLGTDSGSFLLSRSRSMDHLPQRDRAPEGTSALRALFESKATLQEDFYSSPRLNVASPASRVVAGIQSSEKEKDHPLGARRGYSTEGTHGRKDNTQCAVQSERRKTISGVPESSVRGSRITTPDDKRRLQLSYRDTPSRQGRDRERTSSSVRDRSALYLSRVAAAESPGSSTHTKYSCSSGKKTTGSKMAEIAPKNTVSEACQKEDDLPLPPPPTIPPRPQNYEESPSAGGPNQAFIPVPPPKETFSTFYQQRQKNELKRLFKHIHPDLRENINDVVDDELVAAMQSGGAQTAADAGYQGEVQSMRWIFENWTLDNIGDHPHMTKKLLEDETLQGGDVRGTSSMFEHCMVDGTQQIVQRQSSVRGDVRTSTWLFETQPMDTLNKLKPEEGELVEAVLKEPIQIGDVRGARLLFESKPLDALGRCSSVEDQSFLKLKSELQEQKGDVRKTVKLFQADPCCALRDASGNIHKIKSICREEICSSDISTARWLFETKPLDIINKGTSGMQIIRGISLEEGQKGGVDRKRWMFETQPFNTIREEGIEDRFQGTVVEVVPDADVGNKLKMFETQPLAALKGDSTEVALEKEEILGGDVKSSLWLFETQPMETLKERYEVGHLKKVILSTDEQGEVKGKKHMFENYNIRKETLVGAEIPSKDHEIEKGDVKSYKHLFETIPLCNITQSQEEVLNGNTENDITAGDVKRNRTLFETTPLYAIKDCSGNFHEVTTVNREESIKGNVQNYKWMFETKPIDQFEEGKKNVEVIKGITRQEDRSGDVKMAKWLFETQTIDGIHSKFNQSEQQQNSTEQQKETRKGDVKTCKWLFETQPMDILYDKSEKIPDKEEEIENTNVKSVTWLFESQALDSIKDSEEQSFKLCSTIQNAVKAEVGVKTVKHLFETETLDRIRKDTDTEQDVRYVSELHVQSGDVSRVKEIFESKSLDEIGSESIKVCDEDESIQKGSVRKCTWLFENRPINTINDKEENGPDMHCVNDIEVGDVHNKKFIFETFSLDKIHDKDQFMEHKSESVEKPVSNVDVKSSTMLFESQPLYAIRDKEGQFHEVTTVQKEEVMSGDVRGARWMFETKPLDAIKAEKEIYVIRAVTQEDVKKGDVKSARWKFETQPLDSLTAKEEDEEATVKVVEDFGNRNVKLNKQLFESDQSASKKYVRMVSVTDVQQGDVRTSTWLFENQPIDRLKGEPEEQGPVQTVHREDNQKGEVKRCTWLFESQTLDKIKDAESNINAAQVVEEEIPKADVKSTTWLFETTPLDKIVTVESVIDTLSRLHQLEFIHSSGILIEAKEITNVNMVKYQFIKTEGAQIQKEEIVEGNIRNIMLQLLSRSTLKPQITLLKEVEQGKVQTTVLEVPVNQPASTNQDKDQSIQKLIENLLVQDKLMKKGIVMQESEGGHAEMTVYSLLCQTKMDSQDITRGDVKSTIGNLLATANNQRTTVSCRLDENEKGNVDLYRSCIEKGDLQKLKSLQIQQSELDELDLMAKEQIEIVQGDVKEAKKNLQKQKDQVERTISDVLPGDVKNAKRVFSTEGSIDLSVENCISKEEIIRGDISSAKQQLALKQTLSMEKEEIVAGDIKATLQSLERAKQQSMHLERDVITPGTIYDMDLATQGPESEGNQTQKEEIVSGDVKAAKQSLELAKNQSLCVERDILVPGKIYNVNISSQEQSSTTVRQSASSSTSRSQRITTTFRKVSDAERDQETIEACQQGYVSRSSDVIHVSAADSQPAVSGSIQAQTHPYVNSEFDDVERTGTEEAEAEVVRGDIKAAIRSLHSAATEQRPLVDKQEIVRGNMQMALQYLEKSSINVSKGDYKAAMLYRNSGKAYAGSRKERDAETVKKQCVVVSMPPSDTELSPSVSVTLGEPPAIAAQTSATVTFTNLDENPKTPSTEALRPPPLPPKANEKTQYQKPALPPKPQRSKQTPSDATENTTPSPKTPSPIKGNQQSPVIPPKMKPGNPSPPPLPQKPSSNRQQTTKDSQPELASNETGNREANQYSPQASATNNIPAEYKKSVQLKQKREQKNIGTTLAVDHRLAMSNGTENEMDRNIIQKINAAKEIRMCMQSYTEDGNAQQEINTDFQVAIQNFRGKEKNAVDTAPVLPNKIKIIREKVSQEKQVTKTTNMQQEINPSTVQQGRTDIHNQGCNTDLQEPYSPTTTDILSVSQHNSDKLPGGASITVMSCQEEHHQRPEDKVVLRKKKEKKETEDQRRQRLSVHKDDIMRGNVKAAMEIFENLRKREELKTILSQVQEIEGETREVDVSSLKSLFENVPAWIVTPCKHTKQSHTKGEKKVEIELVSNDIESGSSVETVFGDLEKASKDIMHLKEQTLAKLIDIEEAIRKALYSVSNLKSEADIAGLSGLFNESLQTKQSLQPTNNIRKISIASTKATKAKTEQAWETSEGKTTGVSGSSKISESASLSPILDKPQIKQCSTSPSSPLFISIHSAARKPAEQPKSAQPQFSSFKPKPERCPSPSAHGANGDLGQRSASDSPNHFYSPASPRRKVSILEVQTVPETVPAGIIGTKTVSEKYEEMDCFGNTFVSSKTSTFVTKHSEKFGVVTSPTRYEVVTSPIMQRSGHPFSENAQSNAKEGGTVFVTFGQPKPGKL</sequence>
<feature type="compositionally biased region" description="Polar residues" evidence="7">
    <location>
        <begin position="2498"/>
        <end position="2521"/>
    </location>
</feature>
<dbReference type="PANTHER" id="PTHR22591">
    <property type="entry name" value="XIN"/>
    <property type="match status" value="1"/>
</dbReference>
<feature type="repeat" description="Xin" evidence="5">
    <location>
        <begin position="1271"/>
        <end position="1286"/>
    </location>
</feature>
<keyword evidence="6" id="KW-0175">Coiled coil</keyword>
<dbReference type="GO" id="GO:0005912">
    <property type="term" value="C:adherens junction"/>
    <property type="evidence" value="ECO:0007669"/>
    <property type="project" value="Ensembl"/>
</dbReference>
<feature type="repeat" description="Xin" evidence="5">
    <location>
        <begin position="395"/>
        <end position="410"/>
    </location>
</feature>
<feature type="compositionally biased region" description="Low complexity" evidence="7">
    <location>
        <begin position="269"/>
        <end position="283"/>
    </location>
</feature>
<feature type="repeat" description="Xin" evidence="5">
    <location>
        <begin position="909"/>
        <end position="924"/>
    </location>
</feature>
<accession>A0A674AP88</accession>
<evidence type="ECO:0000256" key="6">
    <source>
        <dbReference type="SAM" id="Coils"/>
    </source>
</evidence>
<feature type="compositionally biased region" description="Low complexity" evidence="7">
    <location>
        <begin position="1770"/>
        <end position="1790"/>
    </location>
</feature>
<feature type="repeat" description="Xin" evidence="5">
    <location>
        <begin position="1166"/>
        <end position="1181"/>
    </location>
</feature>
<feature type="repeat" description="Xin" evidence="5">
    <location>
        <begin position="793"/>
        <end position="808"/>
    </location>
</feature>
<feature type="repeat" description="Xin" evidence="5">
    <location>
        <begin position="982"/>
        <end position="997"/>
    </location>
</feature>
<dbReference type="GO" id="GO:0030057">
    <property type="term" value="C:desmosome"/>
    <property type="evidence" value="ECO:0007669"/>
    <property type="project" value="Ensembl"/>
</dbReference>
<feature type="repeat" description="Xin" evidence="5">
    <location>
        <begin position="757"/>
        <end position="772"/>
    </location>
</feature>
<comment type="domain">
    <text evidence="5">Xin repeats bind F-actin.</text>
</comment>
<feature type="repeat" description="Xin" evidence="5">
    <location>
        <begin position="499"/>
        <end position="514"/>
    </location>
</feature>
<feature type="repeat" description="Xin" evidence="5">
    <location>
        <begin position="869"/>
        <end position="884"/>
    </location>
</feature>
<feature type="region of interest" description="Disordered" evidence="7">
    <location>
        <begin position="2491"/>
        <end position="2521"/>
    </location>
</feature>
<feature type="repeat" description="Xin" evidence="5">
    <location>
        <begin position="686"/>
        <end position="701"/>
    </location>
</feature>
<feature type="region of interest" description="Disordered" evidence="7">
    <location>
        <begin position="2285"/>
        <end position="2314"/>
    </location>
</feature>
<dbReference type="CTD" id="165904"/>
<reference evidence="8" key="2">
    <citation type="submission" date="2025-09" db="UniProtKB">
        <authorList>
            <consortium name="Ensembl"/>
        </authorList>
    </citation>
    <scope>IDENTIFICATION</scope>
</reference>
<feature type="repeat" description="Xin" evidence="5">
    <location>
        <begin position="1090"/>
        <end position="1105"/>
    </location>
</feature>
<feature type="repeat" description="Xin" evidence="5">
    <location>
        <begin position="577"/>
        <end position="592"/>
    </location>
</feature>
<evidence type="ECO:0000313" key="8">
    <source>
        <dbReference type="Ensembl" id="ENSSTUP00000060662.1"/>
    </source>
</evidence>
<dbReference type="Proteomes" id="UP000472277">
    <property type="component" value="Chromosome 21"/>
</dbReference>
<feature type="compositionally biased region" description="Low complexity" evidence="7">
    <location>
        <begin position="891"/>
        <end position="901"/>
    </location>
</feature>
<feature type="compositionally biased region" description="Polar residues" evidence="7">
    <location>
        <begin position="2073"/>
        <end position="2108"/>
    </location>
</feature>
<dbReference type="InParanoid" id="A0A674AP88"/>
<dbReference type="GeneTree" id="ENSGT00530000063779"/>
<feature type="compositionally biased region" description="Pro residues" evidence="7">
    <location>
        <begin position="304"/>
        <end position="315"/>
    </location>
</feature>
<dbReference type="InterPro" id="IPR012510">
    <property type="entry name" value="Actin-binding_Xin_repeat"/>
</dbReference>
<dbReference type="GO" id="GO:0005925">
    <property type="term" value="C:focal adhesion"/>
    <property type="evidence" value="ECO:0007669"/>
    <property type="project" value="TreeGrafter"/>
</dbReference>
<dbReference type="PROSITE" id="PS51389">
    <property type="entry name" value="XIN"/>
    <property type="match status" value="22"/>
</dbReference>
<feature type="region of interest" description="Disordered" evidence="7">
    <location>
        <begin position="1981"/>
        <end position="2108"/>
    </location>
</feature>
<protein>
    <submittedName>
        <fullName evidence="8">Xin actin binding repeat containing 1</fullName>
    </submittedName>
</protein>
<gene>
    <name evidence="8" type="primary">xirp1</name>
</gene>
<feature type="repeat" description="Xin" evidence="5">
    <location>
        <begin position="1203"/>
        <end position="1218"/>
    </location>
</feature>
<evidence type="ECO:0000256" key="2">
    <source>
        <dbReference type="ARBA" id="ARBA00022737"/>
    </source>
</evidence>
<name>A0A674AP88_SALTR</name>
<feature type="repeat" description="Xin" evidence="5">
    <location>
        <begin position="460"/>
        <end position="475"/>
    </location>
</feature>
<evidence type="ECO:0000256" key="7">
    <source>
        <dbReference type="SAM" id="MobiDB-lite"/>
    </source>
</evidence>
<feature type="compositionally biased region" description="Polar residues" evidence="7">
    <location>
        <begin position="2022"/>
        <end position="2032"/>
    </location>
</feature>
<feature type="compositionally biased region" description="Basic and acidic residues" evidence="7">
    <location>
        <begin position="2285"/>
        <end position="2297"/>
    </location>
</feature>
<reference evidence="8" key="1">
    <citation type="submission" date="2025-08" db="UniProtKB">
        <authorList>
            <consortium name="Ensembl"/>
        </authorList>
    </citation>
    <scope>IDENTIFICATION</scope>
</reference>
<proteinExistence type="inferred from homology"/>
<feature type="repeat" description="Xin" evidence="5">
    <location>
        <begin position="1128"/>
        <end position="1143"/>
    </location>
</feature>
<feature type="repeat" description="Xin" evidence="5">
    <location>
        <begin position="831"/>
        <end position="846"/>
    </location>
</feature>
<keyword evidence="9" id="KW-1185">Reference proteome</keyword>
<keyword evidence="2" id="KW-0677">Repeat</keyword>
<dbReference type="PANTHER" id="PTHR22591:SF2">
    <property type="entry name" value="XIN ACTIN-BINDING REPEAT-CONTAINING PROTEIN 1"/>
    <property type="match status" value="1"/>
</dbReference>
<feature type="region of interest" description="Disordered" evidence="7">
    <location>
        <begin position="159"/>
        <end position="333"/>
    </location>
</feature>
<feature type="repeat" description="Xin" evidence="5">
    <location>
        <begin position="539"/>
        <end position="554"/>
    </location>
</feature>